<dbReference type="HOGENOM" id="CLU_2929169_0_0_1"/>
<reference evidence="2" key="2">
    <citation type="submission" date="2015-01" db="EMBL/GenBank/DDBJ databases">
        <title>Evolutionary Origins and Diversification of the Mycorrhizal Mutualists.</title>
        <authorList>
            <consortium name="DOE Joint Genome Institute"/>
            <consortium name="Mycorrhizal Genomics Consortium"/>
            <person name="Kohler A."/>
            <person name="Kuo A."/>
            <person name="Nagy L.G."/>
            <person name="Floudas D."/>
            <person name="Copeland A."/>
            <person name="Barry K.W."/>
            <person name="Cichocki N."/>
            <person name="Veneault-Fourrey C."/>
            <person name="LaButti K."/>
            <person name="Lindquist E.A."/>
            <person name="Lipzen A."/>
            <person name="Lundell T."/>
            <person name="Morin E."/>
            <person name="Murat C."/>
            <person name="Riley R."/>
            <person name="Ohm R."/>
            <person name="Sun H."/>
            <person name="Tunlid A."/>
            <person name="Henrissat B."/>
            <person name="Grigoriev I.V."/>
            <person name="Hibbett D.S."/>
            <person name="Martin F."/>
        </authorList>
    </citation>
    <scope>NUCLEOTIDE SEQUENCE [LARGE SCALE GENOMIC DNA]</scope>
    <source>
        <strain evidence="2">Foug A</strain>
    </source>
</reference>
<accession>A0A0C3DD99</accession>
<feature type="non-terminal residue" evidence="1">
    <location>
        <position position="61"/>
    </location>
</feature>
<reference evidence="1 2" key="1">
    <citation type="submission" date="2014-04" db="EMBL/GenBank/DDBJ databases">
        <authorList>
            <consortium name="DOE Joint Genome Institute"/>
            <person name="Kuo A."/>
            <person name="Kohler A."/>
            <person name="Nagy L.G."/>
            <person name="Floudas D."/>
            <person name="Copeland A."/>
            <person name="Barry K.W."/>
            <person name="Cichocki N."/>
            <person name="Veneault-Fourrey C."/>
            <person name="LaButti K."/>
            <person name="Lindquist E.A."/>
            <person name="Lipzen A."/>
            <person name="Lundell T."/>
            <person name="Morin E."/>
            <person name="Murat C."/>
            <person name="Sun H."/>
            <person name="Tunlid A."/>
            <person name="Henrissat B."/>
            <person name="Grigoriev I.V."/>
            <person name="Hibbett D.S."/>
            <person name="Martin F."/>
            <person name="Nordberg H.P."/>
            <person name="Cantor M.N."/>
            <person name="Hua S.X."/>
        </authorList>
    </citation>
    <scope>NUCLEOTIDE SEQUENCE [LARGE SCALE GENOMIC DNA]</scope>
    <source>
        <strain evidence="1 2">Foug A</strain>
    </source>
</reference>
<evidence type="ECO:0000313" key="1">
    <source>
        <dbReference type="EMBL" id="KIM54379.1"/>
    </source>
</evidence>
<keyword evidence="2" id="KW-1185">Reference proteome</keyword>
<sequence>MRCLGSCLGTPNKCSRKTKIDRLKERLVNDNKKKFEEDWYHKKGRHNAGLEGLFTDGKLCT</sequence>
<gene>
    <name evidence="1" type="ORF">SCLCIDRAFT_1222084</name>
</gene>
<protein>
    <submittedName>
        <fullName evidence="1">Uncharacterized protein</fullName>
    </submittedName>
</protein>
<organism evidence="1 2">
    <name type="scientific">Scleroderma citrinum Foug A</name>
    <dbReference type="NCBI Taxonomy" id="1036808"/>
    <lineage>
        <taxon>Eukaryota</taxon>
        <taxon>Fungi</taxon>
        <taxon>Dikarya</taxon>
        <taxon>Basidiomycota</taxon>
        <taxon>Agaricomycotina</taxon>
        <taxon>Agaricomycetes</taxon>
        <taxon>Agaricomycetidae</taxon>
        <taxon>Boletales</taxon>
        <taxon>Sclerodermatineae</taxon>
        <taxon>Sclerodermataceae</taxon>
        <taxon>Scleroderma</taxon>
    </lineage>
</organism>
<dbReference type="AlphaFoldDB" id="A0A0C3DD99"/>
<name>A0A0C3DD99_9AGAM</name>
<dbReference type="Proteomes" id="UP000053989">
    <property type="component" value="Unassembled WGS sequence"/>
</dbReference>
<dbReference type="InParanoid" id="A0A0C3DD99"/>
<proteinExistence type="predicted"/>
<dbReference type="EMBL" id="KN822156">
    <property type="protein sequence ID" value="KIM54379.1"/>
    <property type="molecule type" value="Genomic_DNA"/>
</dbReference>
<evidence type="ECO:0000313" key="2">
    <source>
        <dbReference type="Proteomes" id="UP000053989"/>
    </source>
</evidence>